<organism evidence="13 14">
    <name type="scientific">Ophiophagus hannah</name>
    <name type="common">King cobra</name>
    <name type="synonym">Naja hannah</name>
    <dbReference type="NCBI Taxonomy" id="8665"/>
    <lineage>
        <taxon>Eukaryota</taxon>
        <taxon>Metazoa</taxon>
        <taxon>Chordata</taxon>
        <taxon>Craniata</taxon>
        <taxon>Vertebrata</taxon>
        <taxon>Euteleostomi</taxon>
        <taxon>Lepidosauria</taxon>
        <taxon>Squamata</taxon>
        <taxon>Bifurcata</taxon>
        <taxon>Unidentata</taxon>
        <taxon>Episquamata</taxon>
        <taxon>Toxicofera</taxon>
        <taxon>Serpentes</taxon>
        <taxon>Colubroidea</taxon>
        <taxon>Elapidae</taxon>
        <taxon>Elapinae</taxon>
        <taxon>Ophiophagus</taxon>
    </lineage>
</organism>
<evidence type="ECO:0000256" key="11">
    <source>
        <dbReference type="RuleBase" id="RU000679"/>
    </source>
</evidence>
<keyword evidence="7 11" id="KW-0406">Ion transport</keyword>
<comment type="caution">
    <text evidence="13">The sequence shown here is derived from an EMBL/GenBank/DDBJ whole genome shotgun (WGS) entry which is preliminary data.</text>
</comment>
<dbReference type="GO" id="GO:0015280">
    <property type="term" value="F:ligand-gated sodium channel activity"/>
    <property type="evidence" value="ECO:0007669"/>
    <property type="project" value="TreeGrafter"/>
</dbReference>
<feature type="non-terminal residue" evidence="13">
    <location>
        <position position="1"/>
    </location>
</feature>
<gene>
    <name evidence="13" type="primary">Accn3</name>
    <name evidence="13" type="ORF">L345_15551</name>
</gene>
<dbReference type="PANTHER" id="PTHR11690">
    <property type="entry name" value="AMILORIDE-SENSITIVE SODIUM CHANNEL-RELATED"/>
    <property type="match status" value="1"/>
</dbReference>
<evidence type="ECO:0000313" key="13">
    <source>
        <dbReference type="EMBL" id="ETE58724.1"/>
    </source>
</evidence>
<feature type="region of interest" description="Disordered" evidence="12">
    <location>
        <begin position="30"/>
        <end position="56"/>
    </location>
</feature>
<dbReference type="GO" id="GO:0160128">
    <property type="term" value="F:pH-gated monoatomic ion channel activity"/>
    <property type="evidence" value="ECO:0007669"/>
    <property type="project" value="TreeGrafter"/>
</dbReference>
<evidence type="ECO:0000313" key="14">
    <source>
        <dbReference type="Proteomes" id="UP000018936"/>
    </source>
</evidence>
<dbReference type="PANTHER" id="PTHR11690:SF297">
    <property type="entry name" value="ACID-SENSING ION CHANNEL 1B"/>
    <property type="match status" value="1"/>
</dbReference>
<keyword evidence="3 11" id="KW-0894">Sodium channel</keyword>
<evidence type="ECO:0000256" key="10">
    <source>
        <dbReference type="ARBA" id="ARBA00023303"/>
    </source>
</evidence>
<comment type="subcellular location">
    <subcellularLocation>
        <location evidence="1">Membrane</location>
        <topology evidence="1">Multi-pass membrane protein</topology>
    </subcellularLocation>
</comment>
<keyword evidence="9 11" id="KW-0739">Sodium transport</keyword>
<keyword evidence="4 11" id="KW-0812">Transmembrane</keyword>
<dbReference type="Proteomes" id="UP000018936">
    <property type="component" value="Unassembled WGS sequence"/>
</dbReference>
<evidence type="ECO:0000256" key="7">
    <source>
        <dbReference type="ARBA" id="ARBA00023065"/>
    </source>
</evidence>
<dbReference type="AlphaFoldDB" id="V8N8X6"/>
<dbReference type="OrthoDB" id="6021021at2759"/>
<keyword evidence="10 11" id="KW-0407">Ion channel</keyword>
<keyword evidence="2 11" id="KW-0813">Transport</keyword>
<evidence type="ECO:0000256" key="1">
    <source>
        <dbReference type="ARBA" id="ARBA00004141"/>
    </source>
</evidence>
<comment type="similarity">
    <text evidence="11">Belongs to the amiloride-sensitive sodium channel (TC 1.A.6) family.</text>
</comment>
<dbReference type="PRINTS" id="PR01078">
    <property type="entry name" value="AMINACHANNEL"/>
</dbReference>
<reference evidence="13 14" key="1">
    <citation type="journal article" date="2013" name="Proc. Natl. Acad. Sci. U.S.A.">
        <title>The king cobra genome reveals dynamic gene evolution and adaptation in the snake venom system.</title>
        <authorList>
            <person name="Vonk F.J."/>
            <person name="Casewell N.R."/>
            <person name="Henkel C.V."/>
            <person name="Heimberg A.M."/>
            <person name="Jansen H.J."/>
            <person name="McCleary R.J."/>
            <person name="Kerkkamp H.M."/>
            <person name="Vos R.A."/>
            <person name="Guerreiro I."/>
            <person name="Calvete J.J."/>
            <person name="Wuster W."/>
            <person name="Woods A.E."/>
            <person name="Logan J.M."/>
            <person name="Harrison R.A."/>
            <person name="Castoe T.A."/>
            <person name="de Koning A.P."/>
            <person name="Pollock D.D."/>
            <person name="Yandell M."/>
            <person name="Calderon D."/>
            <person name="Renjifo C."/>
            <person name="Currier R.B."/>
            <person name="Salgado D."/>
            <person name="Pla D."/>
            <person name="Sanz L."/>
            <person name="Hyder A.S."/>
            <person name="Ribeiro J.M."/>
            <person name="Arntzen J.W."/>
            <person name="van den Thillart G.E."/>
            <person name="Boetzer M."/>
            <person name="Pirovano W."/>
            <person name="Dirks R.P."/>
            <person name="Spaink H.P."/>
            <person name="Duboule D."/>
            <person name="McGlinn E."/>
            <person name="Kini R.M."/>
            <person name="Richardson M.K."/>
        </authorList>
    </citation>
    <scope>NUCLEOTIDE SEQUENCE</scope>
    <source>
        <tissue evidence="13">Blood</tissue>
    </source>
</reference>
<evidence type="ECO:0000256" key="6">
    <source>
        <dbReference type="ARBA" id="ARBA00023053"/>
    </source>
</evidence>
<evidence type="ECO:0000256" key="4">
    <source>
        <dbReference type="ARBA" id="ARBA00022692"/>
    </source>
</evidence>
<evidence type="ECO:0000256" key="12">
    <source>
        <dbReference type="SAM" id="MobiDB-lite"/>
    </source>
</evidence>
<keyword evidence="6" id="KW-0915">Sodium</keyword>
<evidence type="ECO:0000256" key="8">
    <source>
        <dbReference type="ARBA" id="ARBA00023136"/>
    </source>
</evidence>
<dbReference type="InterPro" id="IPR001873">
    <property type="entry name" value="ENaC"/>
</dbReference>
<dbReference type="Gene3D" id="2.60.470.10">
    <property type="entry name" value="Acid-sensing ion channels like domains"/>
    <property type="match status" value="3"/>
</dbReference>
<keyword evidence="8" id="KW-0472">Membrane</keyword>
<evidence type="ECO:0000256" key="5">
    <source>
        <dbReference type="ARBA" id="ARBA00022989"/>
    </source>
</evidence>
<evidence type="ECO:0000256" key="9">
    <source>
        <dbReference type="ARBA" id="ARBA00023201"/>
    </source>
</evidence>
<evidence type="ECO:0000256" key="2">
    <source>
        <dbReference type="ARBA" id="ARBA00022448"/>
    </source>
</evidence>
<dbReference type="GO" id="GO:0005886">
    <property type="term" value="C:plasma membrane"/>
    <property type="evidence" value="ECO:0007669"/>
    <property type="project" value="TreeGrafter"/>
</dbReference>
<keyword evidence="5" id="KW-1133">Transmembrane helix</keyword>
<sequence>MDFIALHSTPWAQPGVYTARSCSPSLRQDRCHLTPGLTPDPPGAAESSDGVSLQQSKPKAMDAWEGEAAPDLVAFAKRCTLHGVGHVFLPGPLTPHRTAWAAAILVALGLVLYQVSERLQCYVGYEHVTTLGKSAGRRLTFPAVSFCNLNRIRRSQLSPYDLPWVGRALLGVEPSDYLAYGRALGWPEPAAGQAFPGGSFNLREFVERTSHKLEDMLLACRFGNRPCGTRDFRPVNETSYEAGIKVQIHSQSEPPTVDQLGFGVAPGFQTLVACQEQRVGRGGTPGQQRGAPFFIVLPISPLGPTGSRADPAHPGLPSFPAALLPASPLGRLPGRPCRIGILPQLQRRRLPDRVRDALPGGELRLPDGAYAGKQLSVVKIPSKASAKYLAKKYNRSEQYIAENLLVLDIFFEALNYETIEQKKAYEVAGLLGEGHWGPNGLVYWRQPADHPGDFRLPV</sequence>
<proteinExistence type="inferred from homology"/>
<evidence type="ECO:0000256" key="3">
    <source>
        <dbReference type="ARBA" id="ARBA00022461"/>
    </source>
</evidence>
<dbReference type="EMBL" id="AZIM01006363">
    <property type="protein sequence ID" value="ETE58724.1"/>
    <property type="molecule type" value="Genomic_DNA"/>
</dbReference>
<keyword evidence="14" id="KW-1185">Reference proteome</keyword>
<dbReference type="Pfam" id="PF00858">
    <property type="entry name" value="ASC"/>
    <property type="match status" value="3"/>
</dbReference>
<name>V8N8X6_OPHHA</name>
<accession>V8N8X6</accession>
<protein>
    <submittedName>
        <fullName evidence="13">Amiloride-sensitive cation channel 3</fullName>
    </submittedName>
</protein>